<dbReference type="AlphaFoldDB" id="A0A8J4TGZ6"/>
<organism evidence="1 2">
    <name type="scientific">Paragonimus heterotremus</name>
    <dbReference type="NCBI Taxonomy" id="100268"/>
    <lineage>
        <taxon>Eukaryota</taxon>
        <taxon>Metazoa</taxon>
        <taxon>Spiralia</taxon>
        <taxon>Lophotrochozoa</taxon>
        <taxon>Platyhelminthes</taxon>
        <taxon>Trematoda</taxon>
        <taxon>Digenea</taxon>
        <taxon>Plagiorchiida</taxon>
        <taxon>Troglotremata</taxon>
        <taxon>Troglotrematidae</taxon>
        <taxon>Paragonimus</taxon>
    </lineage>
</organism>
<accession>A0A8J4TGZ6</accession>
<sequence length="74" mass="8586">MRTVDALHQSHHTDIFLSGWSVSFTRVAEIRNKMSAFEMVKKAAEMNALHTHHELVECYTFESMCKEMITVVRS</sequence>
<proteinExistence type="predicted"/>
<dbReference type="EMBL" id="LUCH01000638">
    <property type="protein sequence ID" value="KAF5404659.1"/>
    <property type="molecule type" value="Genomic_DNA"/>
</dbReference>
<reference evidence="1" key="1">
    <citation type="submission" date="2019-05" db="EMBL/GenBank/DDBJ databases">
        <title>Annotation for the trematode Paragonimus heterotremus.</title>
        <authorList>
            <person name="Choi Y.-J."/>
        </authorList>
    </citation>
    <scope>NUCLEOTIDE SEQUENCE</scope>
    <source>
        <strain evidence="1">LC</strain>
    </source>
</reference>
<evidence type="ECO:0000313" key="2">
    <source>
        <dbReference type="Proteomes" id="UP000748531"/>
    </source>
</evidence>
<protein>
    <submittedName>
        <fullName evidence="1">Uncharacterized protein</fullName>
    </submittedName>
</protein>
<dbReference type="Proteomes" id="UP000748531">
    <property type="component" value="Unassembled WGS sequence"/>
</dbReference>
<gene>
    <name evidence="1" type="ORF">PHET_01789</name>
</gene>
<comment type="caution">
    <text evidence="1">The sequence shown here is derived from an EMBL/GenBank/DDBJ whole genome shotgun (WGS) entry which is preliminary data.</text>
</comment>
<evidence type="ECO:0000313" key="1">
    <source>
        <dbReference type="EMBL" id="KAF5404659.1"/>
    </source>
</evidence>
<name>A0A8J4TGZ6_9TREM</name>
<keyword evidence="2" id="KW-1185">Reference proteome</keyword>